<name>A0A182UQ43_ANOME</name>
<keyword evidence="2" id="KW-1185">Reference proteome</keyword>
<sequence length="595" mass="63813">MNLLLDEHVYPVNAIGGHLVFQVAHPLVRPGQLLGQILDLPVERLRVVVLRRPDQLDAPLVLRLGLALRHTERADLSRAVLVLALELKEALLQLRVPLHELAKLKRSSASHSRALFELERKPASSAASMPFCCWVASSRSRSSSASCALISRLPFLDASCSRSSSISSLSSAMLVSAPSCLARSDFSCTIRSVSSMCSGTGPSAGGHSCGGSERCASSSLLSCSILASSAFSWVACSVRICSSCRFDLATCCSSSSDRSVLIWFATCSFFFTVYSSCRSSSFSALSLSIAQRDAHQCDLQTNDCYHYCCYDDDYYYYYYHYKYYYCCSIMVRIAARNTPLEYGSWKLVSVQMAAVTENGGVSLSDRICRMRTSSYAMVKMLFLSAILFRLPLVWSSEFIAMPESWSSSSVDTLSVFAFLVLVPPPPPFDFAPGAAVAAAAAAADWSTILICTLLSRLTIGGVSGLSGGAGTTGGPVPYSASNRCSECWSSGWLPPASCCCCCCCWDWVTLRACCMSSLSRRASFGGLVRGAGSGLPLAGGAAAASPSPFRRLPPVVMVVVELVVVVVSSVVPPAGSRSLLRPSRFSSESPSLLRL</sequence>
<dbReference type="EnsemblMetazoa" id="AMEM001709-RA">
    <property type="protein sequence ID" value="AMEM001709-PA"/>
    <property type="gene ID" value="AMEM001709"/>
</dbReference>
<organism evidence="1 2">
    <name type="scientific">Anopheles merus</name>
    <name type="common">Mosquito</name>
    <dbReference type="NCBI Taxonomy" id="30066"/>
    <lineage>
        <taxon>Eukaryota</taxon>
        <taxon>Metazoa</taxon>
        <taxon>Ecdysozoa</taxon>
        <taxon>Arthropoda</taxon>
        <taxon>Hexapoda</taxon>
        <taxon>Insecta</taxon>
        <taxon>Pterygota</taxon>
        <taxon>Neoptera</taxon>
        <taxon>Endopterygota</taxon>
        <taxon>Diptera</taxon>
        <taxon>Nematocera</taxon>
        <taxon>Culicoidea</taxon>
        <taxon>Culicidae</taxon>
        <taxon>Anophelinae</taxon>
        <taxon>Anopheles</taxon>
    </lineage>
</organism>
<dbReference type="Proteomes" id="UP000075903">
    <property type="component" value="Unassembled WGS sequence"/>
</dbReference>
<reference evidence="1" key="1">
    <citation type="submission" date="2020-05" db="UniProtKB">
        <authorList>
            <consortium name="EnsemblMetazoa"/>
        </authorList>
    </citation>
    <scope>IDENTIFICATION</scope>
    <source>
        <strain evidence="1">MAF</strain>
    </source>
</reference>
<evidence type="ECO:0000313" key="2">
    <source>
        <dbReference type="Proteomes" id="UP000075903"/>
    </source>
</evidence>
<dbReference type="AlphaFoldDB" id="A0A182UQ43"/>
<protein>
    <submittedName>
        <fullName evidence="1">Uncharacterized protein</fullName>
    </submittedName>
</protein>
<accession>A0A182UQ43</accession>
<dbReference type="VEuPathDB" id="VectorBase:AMEM001709"/>
<proteinExistence type="predicted"/>
<evidence type="ECO:0000313" key="1">
    <source>
        <dbReference type="EnsemblMetazoa" id="AMEM001709-PA"/>
    </source>
</evidence>